<dbReference type="SUPFAM" id="SSF53335">
    <property type="entry name" value="S-adenosyl-L-methionine-dependent methyltransferases"/>
    <property type="match status" value="1"/>
</dbReference>
<dbReference type="Proteomes" id="UP000325558">
    <property type="component" value="Unassembled WGS sequence"/>
</dbReference>
<dbReference type="PANTHER" id="PTHR43712:SF8">
    <property type="entry name" value="O-METHYLTRANSFERASE AF390-400"/>
    <property type="match status" value="1"/>
</dbReference>
<dbReference type="InterPro" id="IPR001077">
    <property type="entry name" value="COMT_C"/>
</dbReference>
<dbReference type="AlphaFoldDB" id="A0A5N6XSS4"/>
<gene>
    <name evidence="2" type="ORF">BDV24DRAFT_155741</name>
</gene>
<sequence>MSLQSPLAHPLACGSFPHQRFFRRLLARLETPFEQGWAITFEGPGLAHTTCEPNLLRRFLRHIAALYVIQETGVGTWHPTPTSLALGAQETHAGEVIKAGYPLDIPSFGNYHDVFGRDFFSYGVMTSLTQYKMIWTDVYDTQPLVAGADLTKPLFVDVGGAQGLDAQRVLDRHPDLPGDILIVHDLPEVVTTHGKEKLDSRIRKMAHDFFQLQPITGARLLLPRPRMFAEVKKVMTPGYFKLQIYEVVLPAQGATHLMTTLDLALMSCTSGLERTEEAWRALLKEGGFKVTSISRHPMAVEGVIEAEIE</sequence>
<feature type="domain" description="O-methyltransferase C-terminal" evidence="1">
    <location>
        <begin position="153"/>
        <end position="289"/>
    </location>
</feature>
<reference evidence="2" key="1">
    <citation type="submission" date="2019-04" db="EMBL/GenBank/DDBJ databases">
        <title>Friends and foes A comparative genomics study of 23 Aspergillus species from section Flavi.</title>
        <authorList>
            <consortium name="DOE Joint Genome Institute"/>
            <person name="Kjaerbolling I."/>
            <person name="Vesth T."/>
            <person name="Frisvad J.C."/>
            <person name="Nybo J.L."/>
            <person name="Theobald S."/>
            <person name="Kildgaard S."/>
            <person name="Isbrandt T."/>
            <person name="Kuo A."/>
            <person name="Sato A."/>
            <person name="Lyhne E.K."/>
            <person name="Kogle M.E."/>
            <person name="Wiebenga A."/>
            <person name="Kun R.S."/>
            <person name="Lubbers R.J."/>
            <person name="Makela M.R."/>
            <person name="Barry K."/>
            <person name="Chovatia M."/>
            <person name="Clum A."/>
            <person name="Daum C."/>
            <person name="Haridas S."/>
            <person name="He G."/>
            <person name="LaButti K."/>
            <person name="Lipzen A."/>
            <person name="Mondo S."/>
            <person name="Riley R."/>
            <person name="Salamov A."/>
            <person name="Simmons B.A."/>
            <person name="Magnuson J.K."/>
            <person name="Henrissat B."/>
            <person name="Mortensen U.H."/>
            <person name="Larsen T.O."/>
            <person name="Devries R.P."/>
            <person name="Grigoriev I.V."/>
            <person name="Machida M."/>
            <person name="Baker S.E."/>
            <person name="Andersen M.R."/>
        </authorList>
    </citation>
    <scope>NUCLEOTIDE SEQUENCE</scope>
    <source>
        <strain evidence="2">CBS 117612</strain>
    </source>
</reference>
<proteinExistence type="predicted"/>
<dbReference type="GO" id="GO:0008171">
    <property type="term" value="F:O-methyltransferase activity"/>
    <property type="evidence" value="ECO:0007669"/>
    <property type="project" value="InterPro"/>
</dbReference>
<name>A0A5N6XSS4_9EURO</name>
<accession>A0A5N6XSS4</accession>
<organism evidence="2">
    <name type="scientific">Aspergillus arachidicola</name>
    <dbReference type="NCBI Taxonomy" id="656916"/>
    <lineage>
        <taxon>Eukaryota</taxon>
        <taxon>Fungi</taxon>
        <taxon>Dikarya</taxon>
        <taxon>Ascomycota</taxon>
        <taxon>Pezizomycotina</taxon>
        <taxon>Eurotiomycetes</taxon>
        <taxon>Eurotiomycetidae</taxon>
        <taxon>Eurotiales</taxon>
        <taxon>Aspergillaceae</taxon>
        <taxon>Aspergillus</taxon>
        <taxon>Aspergillus subgen. Circumdati</taxon>
    </lineage>
</organism>
<dbReference type="PANTHER" id="PTHR43712">
    <property type="entry name" value="PUTATIVE (AFU_ORTHOLOGUE AFUA_4G14580)-RELATED"/>
    <property type="match status" value="1"/>
</dbReference>
<evidence type="ECO:0000313" key="2">
    <source>
        <dbReference type="EMBL" id="KAE8335753.1"/>
    </source>
</evidence>
<dbReference type="EMBL" id="ML737209">
    <property type="protein sequence ID" value="KAE8335753.1"/>
    <property type="molecule type" value="Genomic_DNA"/>
</dbReference>
<evidence type="ECO:0000259" key="1">
    <source>
        <dbReference type="Pfam" id="PF00891"/>
    </source>
</evidence>
<dbReference type="Gene3D" id="3.40.50.150">
    <property type="entry name" value="Vaccinia Virus protein VP39"/>
    <property type="match status" value="1"/>
</dbReference>
<dbReference type="Pfam" id="PF00891">
    <property type="entry name" value="Methyltransf_2"/>
    <property type="match status" value="1"/>
</dbReference>
<dbReference type="OrthoDB" id="1535081at2759"/>
<dbReference type="InterPro" id="IPR029063">
    <property type="entry name" value="SAM-dependent_MTases_sf"/>
</dbReference>
<protein>
    <recommendedName>
        <fullName evidence="1">O-methyltransferase C-terminal domain-containing protein</fullName>
    </recommendedName>
</protein>